<dbReference type="Gene3D" id="1.10.1740.10">
    <property type="match status" value="1"/>
</dbReference>
<keyword evidence="3" id="KW-0731">Sigma factor</keyword>
<comment type="caution">
    <text evidence="7">The sequence shown here is derived from an EMBL/GenBank/DDBJ whole genome shotgun (WGS) entry which is preliminary data.</text>
</comment>
<evidence type="ECO:0000313" key="7">
    <source>
        <dbReference type="EMBL" id="MFC5652324.1"/>
    </source>
</evidence>
<gene>
    <name evidence="7" type="ORF">ACFPYJ_25070</name>
</gene>
<keyword evidence="4" id="KW-0804">Transcription</keyword>
<proteinExistence type="inferred from homology"/>
<dbReference type="NCBIfam" id="TIGR02937">
    <property type="entry name" value="sigma70-ECF"/>
    <property type="match status" value="1"/>
</dbReference>
<dbReference type="SUPFAM" id="SSF88946">
    <property type="entry name" value="Sigma2 domain of RNA polymerase sigma factors"/>
    <property type="match status" value="1"/>
</dbReference>
<organism evidence="7 8">
    <name type="scientific">Paenibacillus solisilvae</name>
    <dbReference type="NCBI Taxonomy" id="2486751"/>
    <lineage>
        <taxon>Bacteria</taxon>
        <taxon>Bacillati</taxon>
        <taxon>Bacillota</taxon>
        <taxon>Bacilli</taxon>
        <taxon>Bacillales</taxon>
        <taxon>Paenibacillaceae</taxon>
        <taxon>Paenibacillus</taxon>
    </lineage>
</organism>
<dbReference type="RefSeq" id="WP_379190960.1">
    <property type="nucleotide sequence ID" value="NZ_JBHSOW010000095.1"/>
</dbReference>
<dbReference type="CDD" id="cd06171">
    <property type="entry name" value="Sigma70_r4"/>
    <property type="match status" value="1"/>
</dbReference>
<dbReference type="PANTHER" id="PTHR43133">
    <property type="entry name" value="RNA POLYMERASE ECF-TYPE SIGMA FACTO"/>
    <property type="match status" value="1"/>
</dbReference>
<keyword evidence="8" id="KW-1185">Reference proteome</keyword>
<evidence type="ECO:0000256" key="4">
    <source>
        <dbReference type="ARBA" id="ARBA00023163"/>
    </source>
</evidence>
<dbReference type="InterPro" id="IPR013249">
    <property type="entry name" value="RNA_pol_sigma70_r4_t2"/>
</dbReference>
<dbReference type="InterPro" id="IPR014284">
    <property type="entry name" value="RNA_pol_sigma-70_dom"/>
</dbReference>
<evidence type="ECO:0000259" key="6">
    <source>
        <dbReference type="Pfam" id="PF08281"/>
    </source>
</evidence>
<evidence type="ECO:0000256" key="2">
    <source>
        <dbReference type="ARBA" id="ARBA00023015"/>
    </source>
</evidence>
<comment type="similarity">
    <text evidence="1">Belongs to the sigma-70 factor family. ECF subfamily.</text>
</comment>
<dbReference type="EMBL" id="JBHSOW010000095">
    <property type="protein sequence ID" value="MFC5652324.1"/>
    <property type="molecule type" value="Genomic_DNA"/>
</dbReference>
<sequence length="167" mass="19409">MEIGTMGKNDYIAVLVDKYADMVLRLALAYLGSLADAQDVSQEVYMKLFKHDRAFNDTGHEKAWIIRVTINACKDVIRSPWRRWFSPIEEALLPIQHTQSREVVSLVLELPRKYRLVIHLYYYEGYKTAEIAELLGHKEGTVRTQLKRARELLKEKITGGLEDDDER</sequence>
<dbReference type="Pfam" id="PF04542">
    <property type="entry name" value="Sigma70_r2"/>
    <property type="match status" value="1"/>
</dbReference>
<dbReference type="InterPro" id="IPR036388">
    <property type="entry name" value="WH-like_DNA-bd_sf"/>
</dbReference>
<reference evidence="8" key="1">
    <citation type="journal article" date="2019" name="Int. J. Syst. Evol. Microbiol.">
        <title>The Global Catalogue of Microorganisms (GCM) 10K type strain sequencing project: providing services to taxonomists for standard genome sequencing and annotation.</title>
        <authorList>
            <consortium name="The Broad Institute Genomics Platform"/>
            <consortium name="The Broad Institute Genome Sequencing Center for Infectious Disease"/>
            <person name="Wu L."/>
            <person name="Ma J."/>
        </authorList>
    </citation>
    <scope>NUCLEOTIDE SEQUENCE [LARGE SCALE GENOMIC DNA]</scope>
    <source>
        <strain evidence="8">CGMCC 1.3240</strain>
    </source>
</reference>
<accession>A0ABW0W6F9</accession>
<keyword evidence="2" id="KW-0805">Transcription regulation</keyword>
<evidence type="ECO:0000313" key="8">
    <source>
        <dbReference type="Proteomes" id="UP001596047"/>
    </source>
</evidence>
<dbReference type="InterPro" id="IPR013324">
    <property type="entry name" value="RNA_pol_sigma_r3/r4-like"/>
</dbReference>
<evidence type="ECO:0000256" key="3">
    <source>
        <dbReference type="ARBA" id="ARBA00023082"/>
    </source>
</evidence>
<feature type="domain" description="RNA polymerase sigma-70 region 2" evidence="5">
    <location>
        <begin position="15"/>
        <end position="82"/>
    </location>
</feature>
<evidence type="ECO:0000259" key="5">
    <source>
        <dbReference type="Pfam" id="PF04542"/>
    </source>
</evidence>
<dbReference type="SUPFAM" id="SSF88659">
    <property type="entry name" value="Sigma3 and sigma4 domains of RNA polymerase sigma factors"/>
    <property type="match status" value="1"/>
</dbReference>
<dbReference type="PANTHER" id="PTHR43133:SF60">
    <property type="entry name" value="RNA POLYMERASE SIGMA FACTOR SIGV"/>
    <property type="match status" value="1"/>
</dbReference>
<protein>
    <submittedName>
        <fullName evidence="7">RNA polymerase sigma factor</fullName>
    </submittedName>
</protein>
<dbReference type="InterPro" id="IPR007627">
    <property type="entry name" value="RNA_pol_sigma70_r2"/>
</dbReference>
<evidence type="ECO:0000256" key="1">
    <source>
        <dbReference type="ARBA" id="ARBA00010641"/>
    </source>
</evidence>
<dbReference type="InterPro" id="IPR013325">
    <property type="entry name" value="RNA_pol_sigma_r2"/>
</dbReference>
<dbReference type="InterPro" id="IPR039425">
    <property type="entry name" value="RNA_pol_sigma-70-like"/>
</dbReference>
<dbReference type="Pfam" id="PF08281">
    <property type="entry name" value="Sigma70_r4_2"/>
    <property type="match status" value="1"/>
</dbReference>
<feature type="domain" description="RNA polymerase sigma factor 70 region 4 type 2" evidence="6">
    <location>
        <begin position="101"/>
        <end position="153"/>
    </location>
</feature>
<dbReference type="Proteomes" id="UP001596047">
    <property type="component" value="Unassembled WGS sequence"/>
</dbReference>
<dbReference type="Gene3D" id="1.10.10.10">
    <property type="entry name" value="Winged helix-like DNA-binding domain superfamily/Winged helix DNA-binding domain"/>
    <property type="match status" value="1"/>
</dbReference>
<name>A0ABW0W6F9_9BACL</name>